<reference evidence="1" key="1">
    <citation type="submission" date="2022-10" db="EMBL/GenBank/DDBJ databases">
        <title>Culturing micro-colonial fungi from biological soil crusts in the Mojave desert and describing Neophaeococcomyces mojavensis, and introducing the new genera and species Taxawa tesnikishii.</title>
        <authorList>
            <person name="Kurbessoian T."/>
            <person name="Stajich J.E."/>
        </authorList>
    </citation>
    <scope>NUCLEOTIDE SEQUENCE</scope>
    <source>
        <strain evidence="1">JES_112</strain>
    </source>
</reference>
<accession>A0ACC3A6S6</accession>
<evidence type="ECO:0000313" key="1">
    <source>
        <dbReference type="EMBL" id="KAJ9656294.1"/>
    </source>
</evidence>
<protein>
    <submittedName>
        <fullName evidence="1">Uncharacterized protein</fullName>
    </submittedName>
</protein>
<gene>
    <name evidence="1" type="ORF">H2198_005069</name>
</gene>
<keyword evidence="2" id="KW-1185">Reference proteome</keyword>
<dbReference type="Proteomes" id="UP001172386">
    <property type="component" value="Unassembled WGS sequence"/>
</dbReference>
<sequence length="797" mass="88927">MTRLSSQTTRPSYTLRSEPSNEEGKEDDDNSTRRPPLREIQHPTRSIAITPASKDSSFTNPQATQLPSIFPTNQLKRKTYAGRRRTIQINEHNKSADQPLKAKRARTSQTHTVNQTATVTDFVFDGDDLSSSLGPSPKLRPSFESPDHLRKKKPTTGDLPQQLAQPRTNTADEVGEHEPDNEIIEVDTAAEGQDVEIPESDNGFPTLHGVEEGTFEYDIAEAQNTPDHVAYQIQPHLEADWKKLSITDQVEFHEDEEHPIQTLRIRQHDIIDVIYKAKPKRAAPGKVIEIRMRESNVWLVIQWLWTKKDVEMMFRPSETAAVLQKRMAQWPRRKRWILSNDFAVITPGLILHIFLMSEPNYLTELPTPITPDQRLEDLELDTSSSSFPDQASEFQPADRGLAAWRLLLVAFVFEALLWGFPLSFGVFQDYYSRLPEFKDNSYISVVGTTASGISYLGAPLVTPLIRRWSQYRTQMILVGWPLCIAGLIAGSFADRLGTLIFTQGVMYGVGFLIFYYPILTMIDEFWVKRRGMAYGLMCCASGVSGAVMPLVLQALLTRFGYRTTLRAIAVMLFVLTGPLIPLLKGRFGQRHNVIPRTDWSFLKKGLFWTYSVSNLFMGLGYFFPSLYLPSYASLIGLSVPQGALLLALMSVSQVAGQFTFGYLSDRKSLLNTLIMVALSVSATATFSTWGIAHSLPPLVFFSLLYGFFGAGYTAMWARMVTAVSEEPSASQAMFSLFCFGKGVGNVLAGPISAGLLRLPINTGAYGNGIYKAVVVFTGACLLLSAASLGAIYFKPKR</sequence>
<name>A0ACC3A6S6_9EURO</name>
<proteinExistence type="predicted"/>
<dbReference type="EMBL" id="JAPDRQ010000080">
    <property type="protein sequence ID" value="KAJ9656294.1"/>
    <property type="molecule type" value="Genomic_DNA"/>
</dbReference>
<organism evidence="1 2">
    <name type="scientific">Neophaeococcomyces mojaviensis</name>
    <dbReference type="NCBI Taxonomy" id="3383035"/>
    <lineage>
        <taxon>Eukaryota</taxon>
        <taxon>Fungi</taxon>
        <taxon>Dikarya</taxon>
        <taxon>Ascomycota</taxon>
        <taxon>Pezizomycotina</taxon>
        <taxon>Eurotiomycetes</taxon>
        <taxon>Chaetothyriomycetidae</taxon>
        <taxon>Chaetothyriales</taxon>
        <taxon>Chaetothyriales incertae sedis</taxon>
        <taxon>Neophaeococcomyces</taxon>
    </lineage>
</organism>
<evidence type="ECO:0000313" key="2">
    <source>
        <dbReference type="Proteomes" id="UP001172386"/>
    </source>
</evidence>
<comment type="caution">
    <text evidence="1">The sequence shown here is derived from an EMBL/GenBank/DDBJ whole genome shotgun (WGS) entry which is preliminary data.</text>
</comment>